<evidence type="ECO:0000313" key="3">
    <source>
        <dbReference type="Proteomes" id="UP000730481"/>
    </source>
</evidence>
<dbReference type="Proteomes" id="UP000730481">
    <property type="component" value="Unassembled WGS sequence"/>
</dbReference>
<dbReference type="InterPro" id="IPR012942">
    <property type="entry name" value="SRR1-like"/>
</dbReference>
<dbReference type="PANTHER" id="PTHR42080:SF3">
    <property type="entry name" value="SRR1-LIKE DOMAIN-CONTAINING PROTEIN"/>
    <property type="match status" value="1"/>
</dbReference>
<organism evidence="2 3">
    <name type="scientific">Fusarium beomiforme</name>
    <dbReference type="NCBI Taxonomy" id="44412"/>
    <lineage>
        <taxon>Eukaryota</taxon>
        <taxon>Fungi</taxon>
        <taxon>Dikarya</taxon>
        <taxon>Ascomycota</taxon>
        <taxon>Pezizomycotina</taxon>
        <taxon>Sordariomycetes</taxon>
        <taxon>Hypocreomycetidae</taxon>
        <taxon>Hypocreales</taxon>
        <taxon>Nectriaceae</taxon>
        <taxon>Fusarium</taxon>
        <taxon>Fusarium burgessii species complex</taxon>
    </lineage>
</organism>
<keyword evidence="3" id="KW-1185">Reference proteome</keyword>
<feature type="domain" description="SRR1-like" evidence="1">
    <location>
        <begin position="159"/>
        <end position="316"/>
    </location>
</feature>
<sequence>MSESNRFPPAAAPNKHESPVLNYGCSVWRRSSQIAANLYNQGCKLWTKNDLQDIEQQIAQSVYRKTFTVRAIDGSIISIENLNFGEQQPIWKPYVKYQEYWQLVKMQPSGPPETYHCSYLVEWSNQSARAFRSIILNPNSVFEENRISWIQSQSCKLLESQLRGHLGAKKVTKIICCGLGDMCRQPPEWMKRHMASSTDEMDLSIVRPSMIQHLIALTMAQVFRTDNGNEVQLLAQDPDYTEETKEILEKNGFSIVGQSGAGGFAEIDDDSVVFSVFVEAPLKQIIADIARPVVVISTEFEVFNDHELSYRPSYIFTPLTPHASRKPWIDADSPRTKQMWQEYHDFHFPIASGDEELMSKLRNVHMYIRKAVKGACLD</sequence>
<name>A0A9P5A680_9HYPO</name>
<protein>
    <recommendedName>
        <fullName evidence="1">SRR1-like domain-containing protein</fullName>
    </recommendedName>
</protein>
<accession>A0A9P5A680</accession>
<dbReference type="Pfam" id="PF07985">
    <property type="entry name" value="SRR1"/>
    <property type="match status" value="1"/>
</dbReference>
<reference evidence="2" key="2">
    <citation type="submission" date="2020-02" db="EMBL/GenBank/DDBJ databases">
        <title>Identification and distribution of gene clusters putatively required for synthesis of sphingolipid metabolism inhibitors in phylogenetically diverse species of the filamentous fungus Fusarium.</title>
        <authorList>
            <person name="Kim H.-S."/>
            <person name="Busman M."/>
            <person name="Brown D.W."/>
            <person name="Divon H."/>
            <person name="Uhlig S."/>
            <person name="Proctor R.H."/>
        </authorList>
    </citation>
    <scope>NUCLEOTIDE SEQUENCE</scope>
    <source>
        <strain evidence="2">NRRL 25174</strain>
    </source>
</reference>
<dbReference type="PANTHER" id="PTHR42080">
    <property type="entry name" value="SRR1 DOMAIN-CONTAINING PROTEIN"/>
    <property type="match status" value="1"/>
</dbReference>
<dbReference type="OrthoDB" id="5230585at2759"/>
<evidence type="ECO:0000259" key="1">
    <source>
        <dbReference type="Pfam" id="PF07985"/>
    </source>
</evidence>
<proteinExistence type="predicted"/>
<reference evidence="2" key="1">
    <citation type="journal article" date="2017" name="Mycologia">
        <title>Fusarium algeriense, sp. nov., a novel toxigenic crown rot pathogen of durum wheat from Algeria is nested in the Fusarium burgessii species complex.</title>
        <authorList>
            <person name="Laraba I."/>
            <person name="Keddad A."/>
            <person name="Boureghda H."/>
            <person name="Abdallah N."/>
            <person name="Vaughan M.M."/>
            <person name="Proctor R.H."/>
            <person name="Busman M."/>
            <person name="O'Donnell K."/>
        </authorList>
    </citation>
    <scope>NUCLEOTIDE SEQUENCE</scope>
    <source>
        <strain evidence="2">NRRL 25174</strain>
    </source>
</reference>
<evidence type="ECO:0000313" key="2">
    <source>
        <dbReference type="EMBL" id="KAF4332979.1"/>
    </source>
</evidence>
<comment type="caution">
    <text evidence="2">The sequence shown here is derived from an EMBL/GenBank/DDBJ whole genome shotgun (WGS) entry which is preliminary data.</text>
</comment>
<dbReference type="EMBL" id="PVQB02000927">
    <property type="protein sequence ID" value="KAF4332979.1"/>
    <property type="molecule type" value="Genomic_DNA"/>
</dbReference>
<dbReference type="AlphaFoldDB" id="A0A9P5A680"/>
<gene>
    <name evidence="2" type="ORF">FBEOM_13214</name>
</gene>